<evidence type="ECO:0000313" key="2">
    <source>
        <dbReference type="EMBL" id="QHN34377.1"/>
    </source>
</evidence>
<proteinExistence type="predicted"/>
<protein>
    <submittedName>
        <fullName evidence="2">DUF2771 family protein</fullName>
    </submittedName>
</protein>
<keyword evidence="1" id="KW-0812">Transmembrane</keyword>
<reference evidence="2" key="1">
    <citation type="journal article" date="2021" name="Nat. Microbiol.">
        <title>Cocultivation of an ultrasmall environmental parasitic bacterium with lytic ability against bacteria associated with wastewater foams.</title>
        <authorList>
            <person name="Batinovic S."/>
            <person name="Rose J.J.A."/>
            <person name="Ratcliffe J."/>
            <person name="Seviour R.J."/>
            <person name="Petrovski S."/>
        </authorList>
    </citation>
    <scope>NUCLEOTIDE SEQUENCE</scope>
    <source>
        <strain evidence="2">CON9</strain>
    </source>
</reference>
<organism evidence="2 3">
    <name type="scientific">Gordonia pseudamarae</name>
    <dbReference type="NCBI Taxonomy" id="2831662"/>
    <lineage>
        <taxon>Bacteria</taxon>
        <taxon>Bacillati</taxon>
        <taxon>Actinomycetota</taxon>
        <taxon>Actinomycetes</taxon>
        <taxon>Mycobacteriales</taxon>
        <taxon>Gordoniaceae</taxon>
        <taxon>Gordonia</taxon>
    </lineage>
</organism>
<dbReference type="Pfam" id="PF10969">
    <property type="entry name" value="DUF2771"/>
    <property type="match status" value="1"/>
</dbReference>
<evidence type="ECO:0000313" key="3">
    <source>
        <dbReference type="Proteomes" id="UP001059836"/>
    </source>
</evidence>
<accession>A0ABX6IEW6</accession>
<dbReference type="EMBL" id="CP045809">
    <property type="protein sequence ID" value="QHN34377.1"/>
    <property type="molecule type" value="Genomic_DNA"/>
</dbReference>
<keyword evidence="1" id="KW-0472">Membrane</keyword>
<sequence length="191" mass="20372">MTFGQLRSGERKALVIFVVVVVAFVSVVGGTVALLTDGFAGHDEDDHPPKVALAVGGTLTRIEPARWCSVDLSDCSPARMEDMKVPRVPVEVGESVVLSVPASIAERPWNIVAEYLTPHGSARDGGIRTSGSTYTMVLHSRPDYILTTIEIQLPSIRLDADGVPVARAIIAADTRPREKTGTDKAGSDHSD</sequence>
<dbReference type="RefSeq" id="WP_213247422.1">
    <property type="nucleotide sequence ID" value="NZ_CP045806.1"/>
</dbReference>
<dbReference type="InterPro" id="IPR024495">
    <property type="entry name" value="DUF2771"/>
</dbReference>
<name>A0ABX6IEW6_9ACTN</name>
<gene>
    <name evidence="2" type="ORF">GII31_05175</name>
</gene>
<evidence type="ECO:0000256" key="1">
    <source>
        <dbReference type="SAM" id="Phobius"/>
    </source>
</evidence>
<dbReference type="Proteomes" id="UP001059836">
    <property type="component" value="Chromosome"/>
</dbReference>
<keyword evidence="3" id="KW-1185">Reference proteome</keyword>
<feature type="transmembrane region" description="Helical" evidence="1">
    <location>
        <begin position="12"/>
        <end position="35"/>
    </location>
</feature>
<keyword evidence="1" id="KW-1133">Transmembrane helix</keyword>